<evidence type="ECO:0000256" key="6">
    <source>
        <dbReference type="ARBA" id="ARBA00022691"/>
    </source>
</evidence>
<evidence type="ECO:0000256" key="2">
    <source>
        <dbReference type="ARBA" id="ARBA00005189"/>
    </source>
</evidence>
<evidence type="ECO:0000256" key="12">
    <source>
        <dbReference type="ARBA" id="ARBA00023136"/>
    </source>
</evidence>
<keyword evidence="11 17" id="KW-0496">Mitochondrion</keyword>
<dbReference type="STRING" id="764103.G7E2X0"/>
<dbReference type="Gene3D" id="1.20.120.1630">
    <property type="match status" value="1"/>
</dbReference>
<reference evidence="19 20" key="1">
    <citation type="journal article" date="2011" name="J. Gen. Appl. Microbiol.">
        <title>Draft genome sequencing of the enigmatic basidiomycete Mixia osmundae.</title>
        <authorList>
            <person name="Nishida H."/>
            <person name="Nagatsuka Y."/>
            <person name="Sugiyama J."/>
        </authorList>
    </citation>
    <scope>NUCLEOTIDE SEQUENCE [LARGE SCALE GENOMIC DNA]</scope>
    <source>
        <strain evidence="20">CBS 9802 / IAM 14324 / JCM 22182 / KY 12970</strain>
    </source>
</reference>
<reference evidence="19 20" key="2">
    <citation type="journal article" date="2012" name="Open Biol.">
        <title>Characteristics of nucleosomes and linker DNA regions on the genome of the basidiomycete Mixia osmundae revealed by mono- and dinucleosome mapping.</title>
        <authorList>
            <person name="Nishida H."/>
            <person name="Kondo S."/>
            <person name="Matsumoto T."/>
            <person name="Suzuki Y."/>
            <person name="Yoshikawa H."/>
            <person name="Taylor T.D."/>
            <person name="Sugiyama J."/>
        </authorList>
    </citation>
    <scope>NUCLEOTIDE SEQUENCE [LARGE SCALE GENOMIC DNA]</scope>
    <source>
        <strain evidence="20">CBS 9802 / IAM 14324 / JCM 22182 / KY 12970</strain>
    </source>
</reference>
<organism evidence="19 20">
    <name type="scientific">Mixia osmundae (strain CBS 9802 / IAM 14324 / JCM 22182 / KY 12970)</name>
    <dbReference type="NCBI Taxonomy" id="764103"/>
    <lineage>
        <taxon>Eukaryota</taxon>
        <taxon>Fungi</taxon>
        <taxon>Dikarya</taxon>
        <taxon>Basidiomycota</taxon>
        <taxon>Pucciniomycotina</taxon>
        <taxon>Mixiomycetes</taxon>
        <taxon>Mixiales</taxon>
        <taxon>Mixiaceae</taxon>
        <taxon>Mixia</taxon>
    </lineage>
</organism>
<dbReference type="InParanoid" id="G7E2X0"/>
<evidence type="ECO:0000313" key="19">
    <source>
        <dbReference type="EMBL" id="GAA97151.1"/>
    </source>
</evidence>
<protein>
    <recommendedName>
        <fullName evidence="17">Phosphatidyl-N-methylethanolamine N-methyltransferase</fullName>
        <ecNumber evidence="17">2.1.1.71</ecNumber>
    </recommendedName>
    <alternativeName>
        <fullName evidence="17">Phospholipid methyltransferase</fullName>
        <shortName evidence="17">PLMT</shortName>
    </alternativeName>
</protein>
<feature type="topological domain" description="Cytoplasmic" evidence="17">
    <location>
        <begin position="204"/>
        <end position="229"/>
    </location>
</feature>
<evidence type="ECO:0000256" key="18">
    <source>
        <dbReference type="SAM" id="Phobius"/>
    </source>
</evidence>
<dbReference type="HOGENOM" id="CLU_086119_0_0_1"/>
<evidence type="ECO:0000256" key="14">
    <source>
        <dbReference type="ARBA" id="ARBA00023264"/>
    </source>
</evidence>
<feature type="topological domain" description="Lumenal" evidence="17">
    <location>
        <begin position="1"/>
        <end position="37"/>
    </location>
</feature>
<dbReference type="GO" id="GO:0031966">
    <property type="term" value="C:mitochondrial membrane"/>
    <property type="evidence" value="ECO:0007669"/>
    <property type="project" value="UniProtKB-SubCell"/>
</dbReference>
<evidence type="ECO:0000256" key="1">
    <source>
        <dbReference type="ARBA" id="ARBA00004969"/>
    </source>
</evidence>
<evidence type="ECO:0000256" key="10">
    <source>
        <dbReference type="ARBA" id="ARBA00023098"/>
    </source>
</evidence>
<evidence type="ECO:0000256" key="7">
    <source>
        <dbReference type="ARBA" id="ARBA00022692"/>
    </source>
</evidence>
<evidence type="ECO:0000256" key="4">
    <source>
        <dbReference type="ARBA" id="ARBA00022603"/>
    </source>
</evidence>
<accession>G7E2X0</accession>
<keyword evidence="9 17" id="KW-1133">Transmembrane helix</keyword>
<keyword evidence="4 17" id="KW-0489">Methyltransferase</keyword>
<dbReference type="GO" id="GO:0005789">
    <property type="term" value="C:endoplasmic reticulum membrane"/>
    <property type="evidence" value="ECO:0007669"/>
    <property type="project" value="UniProtKB-SubCell"/>
</dbReference>
<dbReference type="HAMAP" id="MF_03216">
    <property type="entry name" value="PLMT"/>
    <property type="match status" value="1"/>
</dbReference>
<keyword evidence="8 17" id="KW-0256">Endoplasmic reticulum</keyword>
<dbReference type="PIRSF" id="PIRSF005444">
    <property type="entry name" value="PEMT"/>
    <property type="match status" value="1"/>
</dbReference>
<name>G7E2X0_MIXOS</name>
<evidence type="ECO:0000256" key="17">
    <source>
        <dbReference type="HAMAP-Rule" id="MF_03216"/>
    </source>
</evidence>
<comment type="similarity">
    <text evidence="17">Belongs to the class VI-like SAM-binding methyltransferase superfamily. PEMT/PEM2 methyltransferase family.</text>
</comment>
<dbReference type="Pfam" id="PF04191">
    <property type="entry name" value="PEMT"/>
    <property type="match status" value="1"/>
</dbReference>
<dbReference type="OrthoDB" id="8300106at2759"/>
<dbReference type="eggNOG" id="KOG4142">
    <property type="taxonomic scope" value="Eukaryota"/>
</dbReference>
<evidence type="ECO:0000256" key="13">
    <source>
        <dbReference type="ARBA" id="ARBA00023209"/>
    </source>
</evidence>
<dbReference type="EMBL" id="BABT02000117">
    <property type="protein sequence ID" value="GAA97151.1"/>
    <property type="molecule type" value="Genomic_DNA"/>
</dbReference>
<feature type="binding site" evidence="17">
    <location>
        <begin position="123"/>
        <end position="125"/>
    </location>
    <ligand>
        <name>S-adenosyl-L-methionine</name>
        <dbReference type="ChEBI" id="CHEBI:59789"/>
    </ligand>
</feature>
<evidence type="ECO:0000313" key="20">
    <source>
        <dbReference type="Proteomes" id="UP000009131"/>
    </source>
</evidence>
<dbReference type="OMA" id="PTFWNIA"/>
<dbReference type="UniPathway" id="UPA00753"/>
<keyword evidence="3 17" id="KW-0444">Lipid biosynthesis</keyword>
<gene>
    <name evidence="19" type="primary">Mo03826</name>
    <name evidence="19" type="ORF">E5Q_03826</name>
</gene>
<dbReference type="InterPro" id="IPR007318">
    <property type="entry name" value="Phopholipid_MeTrfase"/>
</dbReference>
<dbReference type="InterPro" id="IPR024960">
    <property type="entry name" value="PEMT/MFAP"/>
</dbReference>
<comment type="subcellular location">
    <subcellularLocation>
        <location evidence="17">Endoplasmic reticulum membrane</location>
        <topology evidence="17">Multi-pass membrane protein</topology>
    </subcellularLocation>
    <subcellularLocation>
        <location evidence="17">Mitochondrion membrane</location>
        <topology evidence="17">Multi-pass membrane protein</topology>
    </subcellularLocation>
</comment>
<comment type="caution">
    <text evidence="19">The sequence shown here is derived from an EMBL/GenBank/DDBJ whole genome shotgun (WGS) entry which is preliminary data.</text>
</comment>
<dbReference type="PANTHER" id="PTHR15458:SF5">
    <property type="entry name" value="PHOSPHATIDYLETHANOLAMINE N-METHYLTRANSFERASE"/>
    <property type="match status" value="1"/>
</dbReference>
<keyword evidence="10 17" id="KW-0443">Lipid metabolism</keyword>
<dbReference type="PANTHER" id="PTHR15458">
    <property type="entry name" value="PHOSPHATIDYLETHANOLAMINE N-METHYLTRANSFERASE"/>
    <property type="match status" value="1"/>
</dbReference>
<feature type="intramembrane region" description="Helical" evidence="17">
    <location>
        <begin position="38"/>
        <end position="58"/>
    </location>
</feature>
<evidence type="ECO:0000256" key="8">
    <source>
        <dbReference type="ARBA" id="ARBA00022824"/>
    </source>
</evidence>
<keyword evidence="7 17" id="KW-0812">Transmembrane</keyword>
<feature type="transmembrane region" description="Helical" evidence="18">
    <location>
        <begin position="39"/>
        <end position="57"/>
    </location>
</feature>
<dbReference type="AlphaFoldDB" id="G7E2X0"/>
<dbReference type="GO" id="GO:0032259">
    <property type="term" value="P:methylation"/>
    <property type="evidence" value="ECO:0007669"/>
    <property type="project" value="UniProtKB-KW"/>
</dbReference>
<sequence>MDKLDLADLPPRVVRAAAKLGHFGQARTDKYLVDFHQPSLYIALASILFNPIFWNIIARQEYKNKVLTRLFGDPYRGCYALALTIFGLGLFRDGLYQKALLDQPTSLLLAYGEFKIIAVLLMLSGTVLVLTSMYALGVTGTYLGDYFGILMDAPVTGFPFSVTSSPMYTGSSLVFLGTALWHESPVGIVLSAIVYIEYKVALTYEDPFTSEIYAKRDAAPRRSQRLLTS</sequence>
<keyword evidence="5 17" id="KW-0808">Transferase</keyword>
<keyword evidence="12 17" id="KW-0472">Membrane</keyword>
<comment type="catalytic activity">
    <reaction evidence="15">
        <text>a 1,2-diacyl-sn-glycero-3-phospho-N,N-dimethylethanolamine + S-adenosyl-L-methionine = a 1,2-diacyl-sn-glycero-3-phosphocholine + S-adenosyl-L-homocysteine + H(+)</text>
        <dbReference type="Rhea" id="RHEA:32739"/>
        <dbReference type="ChEBI" id="CHEBI:15378"/>
        <dbReference type="ChEBI" id="CHEBI:57643"/>
        <dbReference type="ChEBI" id="CHEBI:57856"/>
        <dbReference type="ChEBI" id="CHEBI:59789"/>
        <dbReference type="ChEBI" id="CHEBI:64572"/>
        <dbReference type="EC" id="2.1.1.71"/>
    </reaction>
</comment>
<dbReference type="PROSITE" id="PS51599">
    <property type="entry name" value="SAM_PEMT_PEM2"/>
    <property type="match status" value="1"/>
</dbReference>
<feature type="topological domain" description="Lumenal" evidence="17">
    <location>
        <begin position="59"/>
        <end position="70"/>
    </location>
</feature>
<feature type="transmembrane region" description="Helical" evidence="18">
    <location>
        <begin position="116"/>
        <end position="136"/>
    </location>
</feature>
<keyword evidence="6 17" id="KW-0949">S-adenosyl-L-methionine</keyword>
<feature type="transmembrane region" description="Helical" evidence="18">
    <location>
        <begin position="78"/>
        <end position="96"/>
    </location>
</feature>
<keyword evidence="20" id="KW-1185">Reference proteome</keyword>
<dbReference type="FunFam" id="1.20.120.1630:FF:000005">
    <property type="entry name" value="Phosphatidylethanolamine N-methyltransferase"/>
    <property type="match status" value="1"/>
</dbReference>
<feature type="binding site" evidence="17">
    <location>
        <begin position="205"/>
        <end position="206"/>
    </location>
    <ligand>
        <name>S-adenosyl-L-methionine</name>
        <dbReference type="ChEBI" id="CHEBI:59789"/>
    </ligand>
</feature>
<evidence type="ECO:0000256" key="16">
    <source>
        <dbReference type="ARBA" id="ARBA00052459"/>
    </source>
</evidence>
<dbReference type="EC" id="2.1.1.71" evidence="17"/>
<keyword evidence="13 17" id="KW-0594">Phospholipid biosynthesis</keyword>
<evidence type="ECO:0000256" key="9">
    <source>
        <dbReference type="ARBA" id="ARBA00022989"/>
    </source>
</evidence>
<dbReference type="Proteomes" id="UP000009131">
    <property type="component" value="Unassembled WGS sequence"/>
</dbReference>
<dbReference type="GO" id="GO:0000773">
    <property type="term" value="F:phosphatidyl-N-methylethanolamine N-methyltransferase activity"/>
    <property type="evidence" value="ECO:0007669"/>
    <property type="project" value="UniProtKB-UniRule"/>
</dbReference>
<evidence type="ECO:0000256" key="5">
    <source>
        <dbReference type="ARBA" id="ARBA00022679"/>
    </source>
</evidence>
<dbReference type="RefSeq" id="XP_014571162.1">
    <property type="nucleotide sequence ID" value="XM_014715676.1"/>
</dbReference>
<feature type="topological domain" description="Cytoplasmic" evidence="17">
    <location>
        <begin position="92"/>
        <end position="118"/>
    </location>
</feature>
<dbReference type="FunCoup" id="G7E2X0">
    <property type="interactions" value="44"/>
</dbReference>
<comment type="catalytic activity">
    <reaction evidence="16 17">
        <text>a 1,2-diacyl-sn-glycero-3-phospho-N-methylethanolamine + S-adenosyl-L-methionine = a 1,2-diacyl-sn-glycero-3-phospho-N,N-dimethylethanolamine + S-adenosyl-L-homocysteine + H(+)</text>
        <dbReference type="Rhea" id="RHEA:32735"/>
        <dbReference type="ChEBI" id="CHEBI:15378"/>
        <dbReference type="ChEBI" id="CHEBI:57856"/>
        <dbReference type="ChEBI" id="CHEBI:59789"/>
        <dbReference type="ChEBI" id="CHEBI:64572"/>
        <dbReference type="ChEBI" id="CHEBI:64573"/>
        <dbReference type="EC" id="2.1.1.71"/>
    </reaction>
</comment>
<dbReference type="GO" id="GO:0006656">
    <property type="term" value="P:phosphatidylcholine biosynthetic process"/>
    <property type="evidence" value="ECO:0007669"/>
    <property type="project" value="UniProtKB-UniRule"/>
</dbReference>
<proteinExistence type="inferred from homology"/>
<comment type="pathway">
    <text evidence="2">Lipid metabolism.</text>
</comment>
<comment type="function">
    <text evidence="17">Catalyzes the second two steps of the methylation pathway of phosphatidylcholine biosynthesis, the SAM-dependent methylation of phosphatidylmonomethylethanolamine (PMME) to phosphatidyldimethylethanolamine (PDME) and of PDME to phosphatidylcholine (PC).</text>
</comment>
<comment type="pathway">
    <text evidence="1 17">Phospholipid metabolism; phosphatidylcholine biosynthesis.</text>
</comment>
<feature type="topological domain" description="Lumenal" evidence="17">
    <location>
        <begin position="140"/>
        <end position="182"/>
    </location>
</feature>
<evidence type="ECO:0000256" key="11">
    <source>
        <dbReference type="ARBA" id="ARBA00023128"/>
    </source>
</evidence>
<evidence type="ECO:0000256" key="3">
    <source>
        <dbReference type="ARBA" id="ARBA00022516"/>
    </source>
</evidence>
<evidence type="ECO:0000256" key="15">
    <source>
        <dbReference type="ARBA" id="ARBA00051252"/>
    </source>
</evidence>
<keyword evidence="14 17" id="KW-1208">Phospholipid metabolism</keyword>